<accession>A0A1J4K469</accession>
<protein>
    <recommendedName>
        <fullName evidence="1">F5/8 type C domain-containing protein</fullName>
    </recommendedName>
</protein>
<evidence type="ECO:0000313" key="2">
    <source>
        <dbReference type="EMBL" id="OHT05987.1"/>
    </source>
</evidence>
<evidence type="ECO:0000259" key="1">
    <source>
        <dbReference type="PROSITE" id="PS50022"/>
    </source>
</evidence>
<dbReference type="RefSeq" id="XP_068359123.1">
    <property type="nucleotide sequence ID" value="XM_068504714.1"/>
</dbReference>
<dbReference type="Gene3D" id="2.60.120.260">
    <property type="entry name" value="Galactose-binding domain-like"/>
    <property type="match status" value="1"/>
</dbReference>
<evidence type="ECO:0000313" key="3">
    <source>
        <dbReference type="Proteomes" id="UP000179807"/>
    </source>
</evidence>
<dbReference type="Pfam" id="PF00754">
    <property type="entry name" value="F5_F8_type_C"/>
    <property type="match status" value="1"/>
</dbReference>
<comment type="caution">
    <text evidence="2">The sequence shown here is derived from an EMBL/GenBank/DDBJ whole genome shotgun (WGS) entry which is preliminary data.</text>
</comment>
<dbReference type="Proteomes" id="UP000179807">
    <property type="component" value="Unassembled WGS sequence"/>
</dbReference>
<keyword evidence="3" id="KW-1185">Reference proteome</keyword>
<reference evidence="2" key="1">
    <citation type="submission" date="2016-10" db="EMBL/GenBank/DDBJ databases">
        <authorList>
            <person name="Benchimol M."/>
            <person name="Almeida L.G."/>
            <person name="Vasconcelos A.T."/>
            <person name="Perreira-Neves A."/>
            <person name="Rosa I.A."/>
            <person name="Tasca T."/>
            <person name="Bogo M.R."/>
            <person name="de Souza W."/>
        </authorList>
    </citation>
    <scope>NUCLEOTIDE SEQUENCE [LARGE SCALE GENOMIC DNA]</scope>
    <source>
        <strain evidence="2">K</strain>
    </source>
</reference>
<dbReference type="SUPFAM" id="SSF49785">
    <property type="entry name" value="Galactose-binding domain-like"/>
    <property type="match status" value="1"/>
</dbReference>
<name>A0A1J4K469_9EUKA</name>
<proteinExistence type="predicted"/>
<dbReference type="EMBL" id="MLAK01000739">
    <property type="protein sequence ID" value="OHT05987.1"/>
    <property type="molecule type" value="Genomic_DNA"/>
</dbReference>
<dbReference type="InterPro" id="IPR008979">
    <property type="entry name" value="Galactose-bd-like_sf"/>
</dbReference>
<organism evidence="2 3">
    <name type="scientific">Tritrichomonas foetus</name>
    <dbReference type="NCBI Taxonomy" id="1144522"/>
    <lineage>
        <taxon>Eukaryota</taxon>
        <taxon>Metamonada</taxon>
        <taxon>Parabasalia</taxon>
        <taxon>Tritrichomonadida</taxon>
        <taxon>Tritrichomonadidae</taxon>
        <taxon>Tritrichomonas</taxon>
    </lineage>
</organism>
<dbReference type="AlphaFoldDB" id="A0A1J4K469"/>
<dbReference type="GeneID" id="94839418"/>
<dbReference type="VEuPathDB" id="TrichDB:TRFO_26050"/>
<sequence length="460" mass="53719">MSDFSLSREDLDSKLNFNSYDQDFTFFIGDQPFQCNIIIAEMVSPNVRKIRQTDSSVDSYVIPHDPNYNTSYFDLILKTGKFETIKITEKNIKSLQYYYKMLGNSEFSDHFINTSNKKDKTTISNVITQLKLRLQINLSINQEIEFISSHVYALEDQLSKENLTIDVLSAVFGHPKLCISSEEWLFNFIIEKISKEGSVYSSLFEYVDLNALSKDSLTKFFNRISLDEVNYPIWNSIIKLCLDNKKSNTETTKVSEKSKRYYVDPKVKVAAEKEAEEARKKQQNLRILNIDFNNRNPWSGVFFYLTQVKNSQRNIAETGMIEITASSQNNEASLFHLVDEAQSVFVSDNMPNQWIKFDFKERRIVPRCYTLMTHHRPAHMDHLRSWVIEVSEDNIHFEEVMREINNVTLDNPGNVVVYRIDRHIKGRYVRIRMIGPNWCNSNVFAISRVEFFGSLFEKGE</sequence>
<feature type="domain" description="F5/8 type C" evidence="1">
    <location>
        <begin position="308"/>
        <end position="454"/>
    </location>
</feature>
<dbReference type="InterPro" id="IPR000421">
    <property type="entry name" value="FA58C"/>
</dbReference>
<gene>
    <name evidence="2" type="ORF">TRFO_26050</name>
</gene>
<dbReference type="PROSITE" id="PS50022">
    <property type="entry name" value="FA58C_3"/>
    <property type="match status" value="1"/>
</dbReference>